<accession>A0ACD4VN19</accession>
<proteinExistence type="predicted"/>
<evidence type="ECO:0000313" key="1">
    <source>
        <dbReference type="EMBL" id="WOB77505.1"/>
    </source>
</evidence>
<gene>
    <name evidence="1" type="ORF">PZA08_09125</name>
</gene>
<protein>
    <submittedName>
        <fullName evidence="1">Uncharacterized protein</fullName>
    </submittedName>
</protein>
<evidence type="ECO:0000313" key="2">
    <source>
        <dbReference type="Proteomes" id="UP001302493"/>
    </source>
</evidence>
<organism evidence="1 2">
    <name type="scientific">Brevundimonas nasdae</name>
    <dbReference type="NCBI Taxonomy" id="172043"/>
    <lineage>
        <taxon>Bacteria</taxon>
        <taxon>Pseudomonadati</taxon>
        <taxon>Pseudomonadota</taxon>
        <taxon>Alphaproteobacteria</taxon>
        <taxon>Caulobacterales</taxon>
        <taxon>Caulobacteraceae</taxon>
        <taxon>Brevundimonas</taxon>
    </lineage>
</organism>
<sequence>MRRLMADYDVGSPDLTARRKALGSRSIESVGAHLNAVARQAMEGAANDD</sequence>
<dbReference type="EMBL" id="CP119180">
    <property type="protein sequence ID" value="WOB77505.1"/>
    <property type="molecule type" value="Genomic_DNA"/>
</dbReference>
<dbReference type="Proteomes" id="UP001302493">
    <property type="component" value="Chromosome"/>
</dbReference>
<name>A0ACD4VN19_9CAUL</name>
<reference evidence="1" key="1">
    <citation type="submission" date="2023-03" db="EMBL/GenBank/DDBJ databases">
        <title>Genome sequence of Brevundimonas nasdae SJTX8.</title>
        <authorList>
            <person name="Liang R."/>
        </authorList>
    </citation>
    <scope>NUCLEOTIDE SEQUENCE</scope>
    <source>
        <strain evidence="1">X8</strain>
    </source>
</reference>
<keyword evidence="2" id="KW-1185">Reference proteome</keyword>